<keyword evidence="3" id="KW-1185">Reference proteome</keyword>
<evidence type="ECO:0000256" key="1">
    <source>
        <dbReference type="SAM" id="MobiDB-lite"/>
    </source>
</evidence>
<dbReference type="Proteomes" id="UP000887116">
    <property type="component" value="Unassembled WGS sequence"/>
</dbReference>
<sequence length="198" mass="21666">MSAAALEKIKSKRSVLRDRSSISLIPSVSISSSSGLGDDCQQSLQPSSRNKRKNFKPRNIVYQFNADDEYGSHEECFDDQLEYARSSPHRHFPSSPVPPRSFQGECSQGGEQPLDLSSDTGPTRLKLNPKGLGEGSPRMNSGRSPPLIPRFDSWEYDGEDEGSAMDKDRKRTPVMDLSRTSGRDGTGSGSSPSHSLMG</sequence>
<evidence type="ECO:0000313" key="2">
    <source>
        <dbReference type="EMBL" id="GFR18060.1"/>
    </source>
</evidence>
<dbReference type="EMBL" id="BMAO01017737">
    <property type="protein sequence ID" value="GFR18060.1"/>
    <property type="molecule type" value="Genomic_DNA"/>
</dbReference>
<feature type="region of interest" description="Disordered" evidence="1">
    <location>
        <begin position="27"/>
        <end position="57"/>
    </location>
</feature>
<evidence type="ECO:0000313" key="3">
    <source>
        <dbReference type="Proteomes" id="UP000887116"/>
    </source>
</evidence>
<feature type="compositionally biased region" description="Polar residues" evidence="1">
    <location>
        <begin position="104"/>
        <end position="121"/>
    </location>
</feature>
<accession>A0A8X6J371</accession>
<organism evidence="2 3">
    <name type="scientific">Trichonephila clavata</name>
    <name type="common">Joro spider</name>
    <name type="synonym">Nephila clavata</name>
    <dbReference type="NCBI Taxonomy" id="2740835"/>
    <lineage>
        <taxon>Eukaryota</taxon>
        <taxon>Metazoa</taxon>
        <taxon>Ecdysozoa</taxon>
        <taxon>Arthropoda</taxon>
        <taxon>Chelicerata</taxon>
        <taxon>Arachnida</taxon>
        <taxon>Araneae</taxon>
        <taxon>Araneomorphae</taxon>
        <taxon>Entelegynae</taxon>
        <taxon>Araneoidea</taxon>
        <taxon>Nephilidae</taxon>
        <taxon>Trichonephila</taxon>
    </lineage>
</organism>
<gene>
    <name evidence="2" type="primary">AVEN_230961_1</name>
    <name evidence="2" type="ORF">TNCT_376081</name>
</gene>
<feature type="compositionally biased region" description="Basic and acidic residues" evidence="1">
    <location>
        <begin position="164"/>
        <end position="173"/>
    </location>
</feature>
<reference evidence="2" key="1">
    <citation type="submission" date="2020-07" db="EMBL/GenBank/DDBJ databases">
        <title>Multicomponent nature underlies the extraordinary mechanical properties of spider dragline silk.</title>
        <authorList>
            <person name="Kono N."/>
            <person name="Nakamura H."/>
            <person name="Mori M."/>
            <person name="Yoshida Y."/>
            <person name="Ohtoshi R."/>
            <person name="Malay A.D."/>
            <person name="Moran D.A.P."/>
            <person name="Tomita M."/>
            <person name="Numata K."/>
            <person name="Arakawa K."/>
        </authorList>
    </citation>
    <scope>NUCLEOTIDE SEQUENCE</scope>
</reference>
<feature type="compositionally biased region" description="Low complexity" evidence="1">
    <location>
        <begin position="189"/>
        <end position="198"/>
    </location>
</feature>
<comment type="caution">
    <text evidence="2">The sequence shown here is derived from an EMBL/GenBank/DDBJ whole genome shotgun (WGS) entry which is preliminary data.</text>
</comment>
<name>A0A8X6J371_TRICU</name>
<feature type="compositionally biased region" description="Acidic residues" evidence="1">
    <location>
        <begin position="154"/>
        <end position="163"/>
    </location>
</feature>
<dbReference type="AlphaFoldDB" id="A0A8X6J371"/>
<protein>
    <submittedName>
        <fullName evidence="2">Uncharacterized protein</fullName>
    </submittedName>
</protein>
<proteinExistence type="predicted"/>
<dbReference type="OrthoDB" id="6425120at2759"/>
<feature type="region of interest" description="Disordered" evidence="1">
    <location>
        <begin position="84"/>
        <end position="198"/>
    </location>
</feature>